<dbReference type="PANTHER" id="PTHR30595:SF6">
    <property type="entry name" value="SCHLAFEN ALBA-2 DOMAIN-CONTAINING PROTEIN"/>
    <property type="match status" value="1"/>
</dbReference>
<name>A0A087BLJ4_BIFLN</name>
<evidence type="ECO:0000313" key="1">
    <source>
        <dbReference type="EMBL" id="KFI71894.1"/>
    </source>
</evidence>
<dbReference type="EMBL" id="JGZA01000007">
    <property type="protein sequence ID" value="KFI71894.1"/>
    <property type="molecule type" value="Genomic_DNA"/>
</dbReference>
<comment type="caution">
    <text evidence="1">The sequence shown here is derived from an EMBL/GenBank/DDBJ whole genome shotgun (WGS) entry which is preliminary data.</text>
</comment>
<reference evidence="1 2" key="1">
    <citation type="submission" date="2014-03" db="EMBL/GenBank/DDBJ databases">
        <title>Genomics of Bifidobacteria.</title>
        <authorList>
            <person name="Ventura M."/>
            <person name="Milani C."/>
            <person name="Lugli G.A."/>
        </authorList>
    </citation>
    <scope>NUCLEOTIDE SEQUENCE [LARGE SCALE GENOMIC DNA]</scope>
    <source>
        <strain evidence="1 2">LMG 21814</strain>
    </source>
</reference>
<dbReference type="RefSeq" id="WP_032683452.1">
    <property type="nucleotide sequence ID" value="NZ_JGZA01000007.1"/>
</dbReference>
<dbReference type="AlphaFoldDB" id="A0A087BLJ4"/>
<evidence type="ECO:0000313" key="2">
    <source>
        <dbReference type="Proteomes" id="UP000029024"/>
    </source>
</evidence>
<accession>A0A087BLJ4</accession>
<dbReference type="Proteomes" id="UP000029024">
    <property type="component" value="Unassembled WGS sequence"/>
</dbReference>
<protein>
    <submittedName>
        <fullName evidence="1">Transcriptional regulator</fullName>
    </submittedName>
</protein>
<proteinExistence type="predicted"/>
<dbReference type="PANTHER" id="PTHR30595">
    <property type="entry name" value="GLPR-RELATED TRANSCRIPTIONAL REPRESSOR"/>
    <property type="match status" value="1"/>
</dbReference>
<organism evidence="1 2">
    <name type="scientific">Bifidobacterium longum subsp. suis</name>
    <dbReference type="NCBI Taxonomy" id="1695"/>
    <lineage>
        <taxon>Bacteria</taxon>
        <taxon>Bacillati</taxon>
        <taxon>Actinomycetota</taxon>
        <taxon>Actinomycetes</taxon>
        <taxon>Bifidobacteriales</taxon>
        <taxon>Bifidobacteriaceae</taxon>
        <taxon>Bifidobacterium</taxon>
    </lineage>
</organism>
<dbReference type="InterPro" id="IPR038475">
    <property type="entry name" value="RecG_C_sf"/>
</dbReference>
<dbReference type="Pfam" id="PF13749">
    <property type="entry name" value="HATPase_c_4"/>
    <property type="match status" value="1"/>
</dbReference>
<gene>
    <name evidence="1" type="ORF">BLSS_1032</name>
</gene>
<dbReference type="Gene3D" id="3.30.565.60">
    <property type="match status" value="1"/>
</dbReference>
<sequence length="402" mass="42655">MGTTESNIGHAASGQTVAGDSGELTFTYAQGRFASEGRDWESPVVTNMAASVSADAGNAPAGSITNTGTNNTFTSATESSLATLLSNQCPFVIKATIFEGNGKNAIRERHTFTGSVLRQLDQASALLNGINESGQYPAIALREALVNALEHRDYTYSGPTLINIFDSRLEIVSLGGLTDGLEINDLLNGVCQPRTPRLAELFADLGLCENCGTGIQRIMDAYAQSAVSPQLRVGPTSVAMVLPIPVSAEAASLHRTDTDASAAPSTTDEAQRAKMYSFPTIQRMTDNAADALAGARIIGCAPLQTLILGSGFGERPDGDDQVSTRPLDTATLEPSPQTLEQFTLNFLAFRGVKLSRKTMQKALGLNKDQMTQLLDQLELSGKIERHTHAKSTTYSLAHASGR</sequence>